<sequence length="728" mass="84456">MLNRKLITYNSRTNHSLNVGCNLKKTEIQLKKRRNVLFTIGIDKYESKTWKDLENAVLDCNELKKTLEERYSFEEYPDSLFNNFATKKEIYNSFNTLKSYIEPEDNLIIFFAGHGSMNPHTNRGYWIPFEGTSDTSTWIENSVIKDLVQDLKAKHIWLIADSCFSGTFLTNTRNITEELTYKKLDSQKSRWMLSSGSEEKVSDGIPTKHSPFCKYLIHCLKNNTNEFTCVSEIITYVKFLTLNNSKQTPRGAFIDNVGHAEGEMVLILDKQFVLSNTKITRGTPNTPELRLELAEHQKNEKRFSVGKEIILIEAFVEEQDYLILENFRFDDDGNKKLRFKEDKVIFKSKDGDVSYKLIRRFATWQGLTRYTELNEQYFRENKGAMMNAHSDIEKVEEELHCITHADYLQELIDFNKDLMSCLHCGEKISTNDSYLVEIDEINFKNNVGNVHKECLRNADRILGKSGFEGLKESSLINFNYTLWLELLEKGQGQIQPLYSKLGKLKIAVISWNPENNINIGKYCVRTVFENGSTDFMKLGKEIHRFKSSEIDNEIANFNSQLKVQKEENDLPGIIVETKLFGHFQFLSKIKKPNQTIVNVSHYEKAIYSNQLEEYQSKIENDYTPLGLIKSIDTDEILTLGNLVPLISNPIEIDKYYNNWKELIGDFEEQSIQIIKSDFELDTYIQNFLSKGLQPILNPLFNIQNSQLESGFLIKSMESIIEEAKNQNR</sequence>
<protein>
    <submittedName>
        <fullName evidence="2">Caspase domain-containing protein</fullName>
    </submittedName>
</protein>
<dbReference type="GO" id="GO:0005737">
    <property type="term" value="C:cytoplasm"/>
    <property type="evidence" value="ECO:0007669"/>
    <property type="project" value="TreeGrafter"/>
</dbReference>
<proteinExistence type="predicted"/>
<dbReference type="InterPro" id="IPR050452">
    <property type="entry name" value="Metacaspase"/>
</dbReference>
<dbReference type="Gene3D" id="3.40.50.1460">
    <property type="match status" value="1"/>
</dbReference>
<dbReference type="InterPro" id="IPR029030">
    <property type="entry name" value="Caspase-like_dom_sf"/>
</dbReference>
<organism evidence="2 3">
    <name type="scientific">Maribacter polysiphoniae</name>
    <dbReference type="NCBI Taxonomy" id="429344"/>
    <lineage>
        <taxon>Bacteria</taxon>
        <taxon>Pseudomonadati</taxon>
        <taxon>Bacteroidota</taxon>
        <taxon>Flavobacteriia</taxon>
        <taxon>Flavobacteriales</taxon>
        <taxon>Flavobacteriaceae</taxon>
        <taxon>Maribacter</taxon>
    </lineage>
</organism>
<comment type="caution">
    <text evidence="2">The sequence shown here is derived from an EMBL/GenBank/DDBJ whole genome shotgun (WGS) entry which is preliminary data.</text>
</comment>
<accession>A0A316DXB3</accession>
<dbReference type="EMBL" id="QGGQ01000013">
    <property type="protein sequence ID" value="PWK21243.1"/>
    <property type="molecule type" value="Genomic_DNA"/>
</dbReference>
<gene>
    <name evidence="2" type="ORF">LX92_04044</name>
</gene>
<dbReference type="Pfam" id="PF00656">
    <property type="entry name" value="Peptidase_C14"/>
    <property type="match status" value="1"/>
</dbReference>
<dbReference type="GO" id="GO:0004197">
    <property type="term" value="F:cysteine-type endopeptidase activity"/>
    <property type="evidence" value="ECO:0007669"/>
    <property type="project" value="InterPro"/>
</dbReference>
<dbReference type="GO" id="GO:0006508">
    <property type="term" value="P:proteolysis"/>
    <property type="evidence" value="ECO:0007669"/>
    <property type="project" value="InterPro"/>
</dbReference>
<reference evidence="2 3" key="1">
    <citation type="submission" date="2018-05" db="EMBL/GenBank/DDBJ databases">
        <title>Genomic Encyclopedia of Archaeal and Bacterial Type Strains, Phase II (KMG-II): from individual species to whole genera.</title>
        <authorList>
            <person name="Goeker M."/>
        </authorList>
    </citation>
    <scope>NUCLEOTIDE SEQUENCE [LARGE SCALE GENOMIC DNA]</scope>
    <source>
        <strain evidence="2 3">DSM 23514</strain>
    </source>
</reference>
<dbReference type="AlphaFoldDB" id="A0A316DXB3"/>
<dbReference type="PANTHER" id="PTHR48104:SF30">
    <property type="entry name" value="METACASPASE-1"/>
    <property type="match status" value="1"/>
</dbReference>
<dbReference type="PANTHER" id="PTHR48104">
    <property type="entry name" value="METACASPASE-4"/>
    <property type="match status" value="1"/>
</dbReference>
<evidence type="ECO:0000259" key="1">
    <source>
        <dbReference type="Pfam" id="PF00656"/>
    </source>
</evidence>
<evidence type="ECO:0000313" key="2">
    <source>
        <dbReference type="EMBL" id="PWK21243.1"/>
    </source>
</evidence>
<feature type="domain" description="Peptidase C14 caspase" evidence="1">
    <location>
        <begin position="39"/>
        <end position="238"/>
    </location>
</feature>
<dbReference type="InterPro" id="IPR011600">
    <property type="entry name" value="Pept_C14_caspase"/>
</dbReference>
<name>A0A316DXB3_9FLAO</name>
<evidence type="ECO:0000313" key="3">
    <source>
        <dbReference type="Proteomes" id="UP000245667"/>
    </source>
</evidence>
<dbReference type="Proteomes" id="UP000245667">
    <property type="component" value="Unassembled WGS sequence"/>
</dbReference>
<dbReference type="OrthoDB" id="976443at2"/>
<dbReference type="SUPFAM" id="SSF52129">
    <property type="entry name" value="Caspase-like"/>
    <property type="match status" value="1"/>
</dbReference>